<feature type="compositionally biased region" description="Polar residues" evidence="2">
    <location>
        <begin position="503"/>
        <end position="514"/>
    </location>
</feature>
<feature type="compositionally biased region" description="Polar residues" evidence="2">
    <location>
        <begin position="1"/>
        <end position="12"/>
    </location>
</feature>
<organism evidence="3 4">
    <name type="scientific">Parathielavia appendiculata</name>
    <dbReference type="NCBI Taxonomy" id="2587402"/>
    <lineage>
        <taxon>Eukaryota</taxon>
        <taxon>Fungi</taxon>
        <taxon>Dikarya</taxon>
        <taxon>Ascomycota</taxon>
        <taxon>Pezizomycotina</taxon>
        <taxon>Sordariomycetes</taxon>
        <taxon>Sordariomycetidae</taxon>
        <taxon>Sordariales</taxon>
        <taxon>Chaetomiaceae</taxon>
        <taxon>Parathielavia</taxon>
    </lineage>
</organism>
<feature type="coiled-coil region" evidence="1">
    <location>
        <begin position="265"/>
        <end position="324"/>
    </location>
</feature>
<feature type="region of interest" description="Disordered" evidence="2">
    <location>
        <begin position="1"/>
        <end position="42"/>
    </location>
</feature>
<reference evidence="3" key="2">
    <citation type="submission" date="2023-05" db="EMBL/GenBank/DDBJ databases">
        <authorList>
            <consortium name="Lawrence Berkeley National Laboratory"/>
            <person name="Steindorff A."/>
            <person name="Hensen N."/>
            <person name="Bonometti L."/>
            <person name="Westerberg I."/>
            <person name="Brannstrom I.O."/>
            <person name="Guillou S."/>
            <person name="Cros-Aarteil S."/>
            <person name="Calhoun S."/>
            <person name="Haridas S."/>
            <person name="Kuo A."/>
            <person name="Mondo S."/>
            <person name="Pangilinan J."/>
            <person name="Riley R."/>
            <person name="Labutti K."/>
            <person name="Andreopoulos B."/>
            <person name="Lipzen A."/>
            <person name="Chen C."/>
            <person name="Yanf M."/>
            <person name="Daum C."/>
            <person name="Ng V."/>
            <person name="Clum A."/>
            <person name="Ohm R."/>
            <person name="Martin F."/>
            <person name="Silar P."/>
            <person name="Natvig D."/>
            <person name="Lalanne C."/>
            <person name="Gautier V."/>
            <person name="Ament-Velasquez S.L."/>
            <person name="Kruys A."/>
            <person name="Hutchinson M.I."/>
            <person name="Powell A.J."/>
            <person name="Barry K."/>
            <person name="Miller A.N."/>
            <person name="Grigoriev I.V."/>
            <person name="Debuchy R."/>
            <person name="Gladieux P."/>
            <person name="Thoren M.H."/>
            <person name="Johannesson H."/>
        </authorList>
    </citation>
    <scope>NUCLEOTIDE SEQUENCE</scope>
    <source>
        <strain evidence="3">CBS 731.68</strain>
    </source>
</reference>
<feature type="region of interest" description="Disordered" evidence="2">
    <location>
        <begin position="97"/>
        <end position="145"/>
    </location>
</feature>
<name>A0AAN6Z7X3_9PEZI</name>
<feature type="compositionally biased region" description="Low complexity" evidence="2">
    <location>
        <begin position="492"/>
        <end position="502"/>
    </location>
</feature>
<dbReference type="AlphaFoldDB" id="A0AAN6Z7X3"/>
<feature type="region of interest" description="Disordered" evidence="2">
    <location>
        <begin position="348"/>
        <end position="390"/>
    </location>
</feature>
<keyword evidence="4" id="KW-1185">Reference proteome</keyword>
<dbReference type="Proteomes" id="UP001302602">
    <property type="component" value="Unassembled WGS sequence"/>
</dbReference>
<accession>A0AAN6Z7X3</accession>
<feature type="compositionally biased region" description="Low complexity" evidence="2">
    <location>
        <begin position="18"/>
        <end position="40"/>
    </location>
</feature>
<evidence type="ECO:0000313" key="3">
    <source>
        <dbReference type="EMBL" id="KAK4127913.1"/>
    </source>
</evidence>
<proteinExistence type="predicted"/>
<dbReference type="EMBL" id="MU853224">
    <property type="protein sequence ID" value="KAK4127913.1"/>
    <property type="molecule type" value="Genomic_DNA"/>
</dbReference>
<feature type="compositionally biased region" description="Polar residues" evidence="2">
    <location>
        <begin position="372"/>
        <end position="384"/>
    </location>
</feature>
<protein>
    <submittedName>
        <fullName evidence="3">Uncharacterized protein</fullName>
    </submittedName>
</protein>
<gene>
    <name evidence="3" type="ORF">N657DRAFT_678441</name>
</gene>
<sequence length="684" mass="73417">MADNIHTNTNWFRSFARSTSNNNTKQPSPTTSTSSITATPHPNSLTLQIRHDHHQILHGAPNPTQTPTTAEPSPPRNHHRKSAGATLRTVSSFLSLKSTGKSGGNGNAGATCMSPTELEPEVHSGPGPGTSIATGSGSGPGADREQLGVGLVLGLGRESRSGSASAPGSTSELLRAPAPVAMLPLTDLTEVDCYSDDVVVVAAAAAVGGEGGGREVRGGGGEGTWHNPNLMQMAEMLSAAMAGSGAGKALDVAHNSCVLSLIEGFYRLTRKLRETEEQLAELKDLRERELEQFRGMTEEWMETREAYKAEIKRLELRLAKESRDGLASVALARHGSLVDRAGSKRFQDKVKRLSSSQYQDTKAEQSIPGTPFPSQAATSQNTPGTIPKILDSNSDVLVSRILERREMEEWMARQERRREGRVRAGPVLVRSRGAPESHDSLEQTSTAKLSPDPAMTADGSVEMQSLNVPVQTNDVRQPRALPAFTADNELVSSYSSTSTETEPGQSALRSTGKANGQPKMARNQRSESSAAADYQRIGKVKLPRLWTKGGISSLEEPSERAPLDKKQRRRCYSFEKGDDEVLSVTSPTWPPEVFSPPQSPVEEEAAVEEAAVQVEGNRFLSVVPGESDALWAGSNIVSTGMSDVDCVSIKHSTSTNTVKWVGERDKVRRGVTVNTGQGQRTDSA</sequence>
<feature type="region of interest" description="Disordered" evidence="2">
    <location>
        <begin position="57"/>
        <end position="83"/>
    </location>
</feature>
<evidence type="ECO:0000313" key="4">
    <source>
        <dbReference type="Proteomes" id="UP001302602"/>
    </source>
</evidence>
<reference evidence="3" key="1">
    <citation type="journal article" date="2023" name="Mol. Phylogenet. Evol.">
        <title>Genome-scale phylogeny and comparative genomics of the fungal order Sordariales.</title>
        <authorList>
            <person name="Hensen N."/>
            <person name="Bonometti L."/>
            <person name="Westerberg I."/>
            <person name="Brannstrom I.O."/>
            <person name="Guillou S."/>
            <person name="Cros-Aarteil S."/>
            <person name="Calhoun S."/>
            <person name="Haridas S."/>
            <person name="Kuo A."/>
            <person name="Mondo S."/>
            <person name="Pangilinan J."/>
            <person name="Riley R."/>
            <person name="LaButti K."/>
            <person name="Andreopoulos B."/>
            <person name="Lipzen A."/>
            <person name="Chen C."/>
            <person name="Yan M."/>
            <person name="Daum C."/>
            <person name="Ng V."/>
            <person name="Clum A."/>
            <person name="Steindorff A."/>
            <person name="Ohm R.A."/>
            <person name="Martin F."/>
            <person name="Silar P."/>
            <person name="Natvig D.O."/>
            <person name="Lalanne C."/>
            <person name="Gautier V."/>
            <person name="Ament-Velasquez S.L."/>
            <person name="Kruys A."/>
            <person name="Hutchinson M.I."/>
            <person name="Powell A.J."/>
            <person name="Barry K."/>
            <person name="Miller A.N."/>
            <person name="Grigoriev I.V."/>
            <person name="Debuchy R."/>
            <person name="Gladieux P."/>
            <person name="Hiltunen Thoren M."/>
            <person name="Johannesson H."/>
        </authorList>
    </citation>
    <scope>NUCLEOTIDE SEQUENCE</scope>
    <source>
        <strain evidence="3">CBS 731.68</strain>
    </source>
</reference>
<feature type="region of interest" description="Disordered" evidence="2">
    <location>
        <begin position="492"/>
        <end position="534"/>
    </location>
</feature>
<feature type="region of interest" description="Disordered" evidence="2">
    <location>
        <begin position="431"/>
        <end position="456"/>
    </location>
</feature>
<keyword evidence="1" id="KW-0175">Coiled coil</keyword>
<dbReference type="RefSeq" id="XP_062651684.1">
    <property type="nucleotide sequence ID" value="XM_062796070.1"/>
</dbReference>
<feature type="compositionally biased region" description="Polar residues" evidence="2">
    <location>
        <begin position="62"/>
        <end position="71"/>
    </location>
</feature>
<evidence type="ECO:0000256" key="1">
    <source>
        <dbReference type="SAM" id="Coils"/>
    </source>
</evidence>
<evidence type="ECO:0000256" key="2">
    <source>
        <dbReference type="SAM" id="MobiDB-lite"/>
    </source>
</evidence>
<comment type="caution">
    <text evidence="3">The sequence shown here is derived from an EMBL/GenBank/DDBJ whole genome shotgun (WGS) entry which is preliminary data.</text>
</comment>
<dbReference type="GeneID" id="87832838"/>